<dbReference type="Gene3D" id="2.40.128.520">
    <property type="match status" value="1"/>
</dbReference>
<evidence type="ECO:0000259" key="3">
    <source>
        <dbReference type="Pfam" id="PF09917"/>
    </source>
</evidence>
<sequence>MKRIYWLAGLMALSSPAYAGSSISFSVGGHRVHIEASPHCRSTSCASVSVSGIYDSRRRRDRLDDDDAAPAKPVVPAPQMIAPPAPPANNLPAPTVVVSAPPTVYKPAAVATQIAAVPPPPPRPVQQVAIPLAPPPPVQQVAIPVPPPPPAPVAAPQVSRVSHEVEQEADDTPVGDWQTEGKGAVRITRCGSALCGYVLNSSSDDRGEAVLINMKPKDDTQWTGNVYSHDSGDTFYGTMNLKTPNMLRVEACALYRFYCSGNNWSRISGRAESLMTSRQVSAEPRS</sequence>
<dbReference type="RefSeq" id="WP_074818100.1">
    <property type="nucleotide sequence ID" value="NZ_FNTI01000001.1"/>
</dbReference>
<feature type="region of interest" description="Disordered" evidence="1">
    <location>
        <begin position="57"/>
        <end position="77"/>
    </location>
</feature>
<feature type="chain" id="PRO_5030031486" description="DUF2147 domain-containing protein" evidence="2">
    <location>
        <begin position="20"/>
        <end position="286"/>
    </location>
</feature>
<reference evidence="4 5" key="1">
    <citation type="submission" date="2016-10" db="EMBL/GenBank/DDBJ databases">
        <authorList>
            <person name="de Groot N.N."/>
        </authorList>
    </citation>
    <scope>NUCLEOTIDE SEQUENCE [LARGE SCALE GENOMIC DNA]</scope>
    <source>
        <strain evidence="4 5">GAS522</strain>
    </source>
</reference>
<dbReference type="EMBL" id="FNTI01000001">
    <property type="protein sequence ID" value="SEC63583.1"/>
    <property type="molecule type" value="Genomic_DNA"/>
</dbReference>
<proteinExistence type="predicted"/>
<dbReference type="Proteomes" id="UP000183208">
    <property type="component" value="Unassembled WGS sequence"/>
</dbReference>
<feature type="signal peptide" evidence="2">
    <location>
        <begin position="1"/>
        <end position="19"/>
    </location>
</feature>
<evidence type="ECO:0000256" key="2">
    <source>
        <dbReference type="SAM" id="SignalP"/>
    </source>
</evidence>
<evidence type="ECO:0000256" key="1">
    <source>
        <dbReference type="SAM" id="MobiDB-lite"/>
    </source>
</evidence>
<dbReference type="InterPro" id="IPR019223">
    <property type="entry name" value="DUF2147"/>
</dbReference>
<evidence type="ECO:0000313" key="4">
    <source>
        <dbReference type="EMBL" id="SEC63583.1"/>
    </source>
</evidence>
<gene>
    <name evidence="4" type="ORF">SAMN05444171_1910</name>
</gene>
<accession>A0A1M6VEZ1</accession>
<name>A0A1M6VEZ1_9BRAD</name>
<dbReference type="PANTHER" id="PTHR36919:SF2">
    <property type="entry name" value="BLL6627 PROTEIN"/>
    <property type="match status" value="1"/>
</dbReference>
<dbReference type="AlphaFoldDB" id="A0A1M6VEZ1"/>
<dbReference type="OrthoDB" id="9811671at2"/>
<organism evidence="4 5">
    <name type="scientific">Bradyrhizobium lablabi</name>
    <dbReference type="NCBI Taxonomy" id="722472"/>
    <lineage>
        <taxon>Bacteria</taxon>
        <taxon>Pseudomonadati</taxon>
        <taxon>Pseudomonadota</taxon>
        <taxon>Alphaproteobacteria</taxon>
        <taxon>Hyphomicrobiales</taxon>
        <taxon>Nitrobacteraceae</taxon>
        <taxon>Bradyrhizobium</taxon>
    </lineage>
</organism>
<dbReference type="Pfam" id="PF09917">
    <property type="entry name" value="DUF2147"/>
    <property type="match status" value="1"/>
</dbReference>
<dbReference type="PANTHER" id="PTHR36919">
    <property type="entry name" value="BLR1215 PROTEIN"/>
    <property type="match status" value="1"/>
</dbReference>
<keyword evidence="2" id="KW-0732">Signal</keyword>
<protein>
    <recommendedName>
        <fullName evidence="3">DUF2147 domain-containing protein</fullName>
    </recommendedName>
</protein>
<feature type="domain" description="DUF2147" evidence="3">
    <location>
        <begin position="175"/>
        <end position="266"/>
    </location>
</feature>
<evidence type="ECO:0000313" key="5">
    <source>
        <dbReference type="Proteomes" id="UP000183208"/>
    </source>
</evidence>